<dbReference type="Proteomes" id="UP000461768">
    <property type="component" value="Unassembled WGS sequence"/>
</dbReference>
<organism evidence="2 3">
    <name type="scientific">Candidatus Galacturonatibacter soehngenii</name>
    <dbReference type="NCBI Taxonomy" id="2307010"/>
    <lineage>
        <taxon>Bacteria</taxon>
        <taxon>Bacillati</taxon>
        <taxon>Bacillota</taxon>
        <taxon>Clostridia</taxon>
        <taxon>Lachnospirales</taxon>
        <taxon>Lachnospiraceae</taxon>
        <taxon>Candidatus Galacturonatibacter</taxon>
    </lineage>
</organism>
<dbReference type="OrthoDB" id="9789219at2"/>
<dbReference type="SUPFAM" id="SSF53187">
    <property type="entry name" value="Zn-dependent exopeptidases"/>
    <property type="match status" value="1"/>
</dbReference>
<dbReference type="Gene3D" id="3.50.30.30">
    <property type="match status" value="1"/>
</dbReference>
<dbReference type="GO" id="GO:0006508">
    <property type="term" value="P:proteolysis"/>
    <property type="evidence" value="ECO:0007669"/>
    <property type="project" value="InterPro"/>
</dbReference>
<evidence type="ECO:0000313" key="2">
    <source>
        <dbReference type="EMBL" id="KAB1436008.1"/>
    </source>
</evidence>
<keyword evidence="3" id="KW-1185">Reference proteome</keyword>
<dbReference type="PANTHER" id="PTHR12147">
    <property type="entry name" value="METALLOPEPTIDASE M28 FAMILY MEMBER"/>
    <property type="match status" value="1"/>
</dbReference>
<accession>A0A7V7UB00</accession>
<dbReference type="InterPro" id="IPR045175">
    <property type="entry name" value="M28_fam"/>
</dbReference>
<dbReference type="AlphaFoldDB" id="A0A7V7UB00"/>
<dbReference type="Pfam" id="PF04389">
    <property type="entry name" value="Peptidase_M28"/>
    <property type="match status" value="1"/>
</dbReference>
<name>A0A7V7UB00_9FIRM</name>
<dbReference type="RefSeq" id="WP_151147890.1">
    <property type="nucleotide sequence ID" value="NZ_WAGX01000007.1"/>
</dbReference>
<protein>
    <submittedName>
        <fullName evidence="2">M28 family peptidase</fullName>
    </submittedName>
</protein>
<gene>
    <name evidence="2" type="ORF">F7O84_16710</name>
</gene>
<reference evidence="2 3" key="2">
    <citation type="submission" date="2020-02" db="EMBL/GenBank/DDBJ databases">
        <title>Candidatus Galacturonibacter soehngenii shows hetero-acetogenic catabolism of galacturonic acid but lacks a canonical carbon monoxide dehydrogenase/acetyl-CoA synthase complex.</title>
        <authorList>
            <person name="Diender M."/>
            <person name="Stouten G.R."/>
            <person name="Petersen J.F."/>
            <person name="Nielsen P.H."/>
            <person name="Dueholm M.S."/>
            <person name="Pronk J.T."/>
            <person name="Van Loosdrecht M.C.M."/>
        </authorList>
    </citation>
    <scope>NUCLEOTIDE SEQUENCE [LARGE SCALE GENOMIC DNA]</scope>
    <source>
        <strain evidence="2">GalUA</strain>
    </source>
</reference>
<proteinExistence type="predicted"/>
<dbReference type="EMBL" id="WAGX01000007">
    <property type="protein sequence ID" value="KAB1436008.1"/>
    <property type="molecule type" value="Genomic_DNA"/>
</dbReference>
<comment type="caution">
    <text evidence="2">The sequence shown here is derived from an EMBL/GenBank/DDBJ whole genome shotgun (WGS) entry which is preliminary data.</text>
</comment>
<sequence>MKEFLKLLSKERPVGTKENAQLLEMIETYLRDMGYFIQSLPFDCMVWNRSNSAISTNTHSIAIEPSPFSEPFSGSGTLHIVKTLEELEGINCKDEILVLAGDLTKEALQPKDYPFYYPAEHRILLTLLETKSPKAILCVTGKNTLNGQNPFPLFEDGNFLIPSGNIGKEYLDELNELSHLDVSVHIEINSYKTKAKSRQLIASKKVKNAKGKIIIGAHMDSKYNTPGALDNATGVAVLMQIASMLNSSIYDIDLVPFNSEEYYGANGELKYLRLLENDPNKVLLMINIDSVCHKGSKTAVSFYNFSNSTTKLVETLITRSPQIVKGNEWYAGDHVPFVFRNIPCMAITSSDFFDGALEHTHTPKDTLDTIDFELIKPTAQYILDVIDSFAH</sequence>
<evidence type="ECO:0000259" key="1">
    <source>
        <dbReference type="Pfam" id="PF04389"/>
    </source>
</evidence>
<dbReference type="Gene3D" id="3.40.630.10">
    <property type="entry name" value="Zn peptidases"/>
    <property type="match status" value="1"/>
</dbReference>
<dbReference type="PANTHER" id="PTHR12147:SF26">
    <property type="entry name" value="PEPTIDASE M28 DOMAIN-CONTAINING PROTEIN"/>
    <property type="match status" value="1"/>
</dbReference>
<dbReference type="InterPro" id="IPR007484">
    <property type="entry name" value="Peptidase_M28"/>
</dbReference>
<reference evidence="2 3" key="1">
    <citation type="submission" date="2019-09" db="EMBL/GenBank/DDBJ databases">
        <authorList>
            <person name="Valk L.C."/>
        </authorList>
    </citation>
    <scope>NUCLEOTIDE SEQUENCE [LARGE SCALE GENOMIC DNA]</scope>
    <source>
        <strain evidence="2">GalUA</strain>
    </source>
</reference>
<dbReference type="GO" id="GO:0008235">
    <property type="term" value="F:metalloexopeptidase activity"/>
    <property type="evidence" value="ECO:0007669"/>
    <property type="project" value="InterPro"/>
</dbReference>
<feature type="domain" description="Peptidase M28" evidence="1">
    <location>
        <begin position="201"/>
        <end position="385"/>
    </location>
</feature>
<evidence type="ECO:0000313" key="3">
    <source>
        <dbReference type="Proteomes" id="UP000461768"/>
    </source>
</evidence>